<proteinExistence type="predicted"/>
<dbReference type="InterPro" id="IPR007848">
    <property type="entry name" value="Small_mtfrase_dom"/>
</dbReference>
<feature type="domain" description="Methyltransferase small" evidence="6">
    <location>
        <begin position="166"/>
        <end position="333"/>
    </location>
</feature>
<dbReference type="CDD" id="cd02440">
    <property type="entry name" value="AdoMet_MTases"/>
    <property type="match status" value="1"/>
</dbReference>
<gene>
    <name evidence="7" type="ORF">ACFQBM_19715</name>
</gene>
<evidence type="ECO:0000259" key="6">
    <source>
        <dbReference type="Pfam" id="PF05175"/>
    </source>
</evidence>
<protein>
    <submittedName>
        <fullName evidence="7">Class I SAM-dependent methyltransferase</fullName>
        <ecNumber evidence="7">2.1.1.172</ecNumber>
        <ecNumber evidence="7">2.1.1.174</ecNumber>
    </submittedName>
</protein>
<keyword evidence="1" id="KW-0963">Cytoplasm</keyword>
<dbReference type="Proteomes" id="UP001596425">
    <property type="component" value="Unassembled WGS sequence"/>
</dbReference>
<dbReference type="GO" id="GO:0052914">
    <property type="term" value="F:16S rRNA (guanine(1207)-N(2))-methyltransferase activity"/>
    <property type="evidence" value="ECO:0007669"/>
    <property type="project" value="UniProtKB-EC"/>
</dbReference>
<dbReference type="SUPFAM" id="SSF53335">
    <property type="entry name" value="S-adenosyl-L-methionine-dependent methyltransferases"/>
    <property type="match status" value="1"/>
</dbReference>
<dbReference type="EC" id="2.1.1.174" evidence="7"/>
<dbReference type="PANTHER" id="PTHR47816:SF4">
    <property type="entry name" value="RIBOSOMAL RNA SMALL SUBUNIT METHYLTRANSFERASE C"/>
    <property type="match status" value="1"/>
</dbReference>
<reference evidence="8" key="1">
    <citation type="journal article" date="2019" name="Int. J. Syst. Evol. Microbiol.">
        <title>The Global Catalogue of Microorganisms (GCM) 10K type strain sequencing project: providing services to taxonomists for standard genome sequencing and annotation.</title>
        <authorList>
            <consortium name="The Broad Institute Genomics Platform"/>
            <consortium name="The Broad Institute Genome Sequencing Center for Infectious Disease"/>
            <person name="Wu L."/>
            <person name="Ma J."/>
        </authorList>
    </citation>
    <scope>NUCLEOTIDE SEQUENCE [LARGE SCALE GENOMIC DNA]</scope>
    <source>
        <strain evidence="8">CGMCC 1.13718</strain>
    </source>
</reference>
<evidence type="ECO:0000313" key="7">
    <source>
        <dbReference type="EMBL" id="MFC6635509.1"/>
    </source>
</evidence>
<evidence type="ECO:0000256" key="5">
    <source>
        <dbReference type="ARBA" id="ARBA00022691"/>
    </source>
</evidence>
<evidence type="ECO:0000313" key="8">
    <source>
        <dbReference type="Proteomes" id="UP001596425"/>
    </source>
</evidence>
<comment type="caution">
    <text evidence="7">The sequence shown here is derived from an EMBL/GenBank/DDBJ whole genome shotgun (WGS) entry which is preliminary data.</text>
</comment>
<dbReference type="EC" id="2.1.1.172" evidence="7"/>
<dbReference type="PANTHER" id="PTHR47816">
    <property type="entry name" value="RIBOSOMAL RNA SMALL SUBUNIT METHYLTRANSFERASE C"/>
    <property type="match status" value="1"/>
</dbReference>
<evidence type="ECO:0000256" key="2">
    <source>
        <dbReference type="ARBA" id="ARBA00022552"/>
    </source>
</evidence>
<evidence type="ECO:0000256" key="1">
    <source>
        <dbReference type="ARBA" id="ARBA00022490"/>
    </source>
</evidence>
<keyword evidence="5" id="KW-0949">S-adenosyl-L-methionine</keyword>
<sequence length="336" mass="37273">MSALLDQELQVSPRETLWIADENSKALLQQGFTFAGDLLSNRWDIAKLAEDKAGRSFFSDFHFEELGRKYRRIVYTVSKEKALVHHIVNRAAEFLGEGGELVLVGGKQGGIKTYAAKAAQRFGCAKQLQKHGAEYSSTNALQDRGGEKIDDLNYTQLRRLEELGGLYSKPGLFGWNKIDRGSALLAEQFATLLPNDGAHVVDLGCGYGYLSAQLAIRGNYYFTATDNNAAALQACERNFRERGLEGVVVPSDAGAELENRIADLLVCNPPFHQGFQVEGDLTDRFLKQSARLLKTAGYALFVVNEFIPLVRKGRDYFSGVQLLAKDQGFCVYRLDL</sequence>
<evidence type="ECO:0000256" key="4">
    <source>
        <dbReference type="ARBA" id="ARBA00022679"/>
    </source>
</evidence>
<dbReference type="Pfam" id="PF05175">
    <property type="entry name" value="MTS"/>
    <property type="match status" value="1"/>
</dbReference>
<dbReference type="EMBL" id="JBHSVR010000001">
    <property type="protein sequence ID" value="MFC6635509.1"/>
    <property type="molecule type" value="Genomic_DNA"/>
</dbReference>
<organism evidence="7 8">
    <name type="scientific">Microbulbifer taiwanensis</name>
    <dbReference type="NCBI Taxonomy" id="986746"/>
    <lineage>
        <taxon>Bacteria</taxon>
        <taxon>Pseudomonadati</taxon>
        <taxon>Pseudomonadota</taxon>
        <taxon>Gammaproteobacteria</taxon>
        <taxon>Cellvibrionales</taxon>
        <taxon>Microbulbiferaceae</taxon>
        <taxon>Microbulbifer</taxon>
    </lineage>
</organism>
<keyword evidence="4 7" id="KW-0808">Transferase</keyword>
<dbReference type="PROSITE" id="PS00092">
    <property type="entry name" value="N6_MTASE"/>
    <property type="match status" value="1"/>
</dbReference>
<dbReference type="Gene3D" id="3.40.50.150">
    <property type="entry name" value="Vaccinia Virus protein VP39"/>
    <property type="match status" value="2"/>
</dbReference>
<dbReference type="GO" id="GO:0052916">
    <property type="term" value="F:23S rRNA (guanine(1835)-N(2))-methyltransferase activity"/>
    <property type="evidence" value="ECO:0007669"/>
    <property type="project" value="UniProtKB-EC"/>
</dbReference>
<keyword evidence="2" id="KW-0698">rRNA processing</keyword>
<evidence type="ECO:0000256" key="3">
    <source>
        <dbReference type="ARBA" id="ARBA00022603"/>
    </source>
</evidence>
<keyword evidence="3 7" id="KW-0489">Methyltransferase</keyword>
<dbReference type="InterPro" id="IPR046977">
    <property type="entry name" value="RsmC/RlmG"/>
</dbReference>
<dbReference type="InterPro" id="IPR002052">
    <property type="entry name" value="DNA_methylase_N6_adenine_CS"/>
</dbReference>
<name>A0ABW1YS14_9GAMM</name>
<accession>A0ABW1YS14</accession>
<dbReference type="InterPro" id="IPR029063">
    <property type="entry name" value="SAM-dependent_MTases_sf"/>
</dbReference>
<keyword evidence="8" id="KW-1185">Reference proteome</keyword>
<dbReference type="RefSeq" id="WP_193193649.1">
    <property type="nucleotide sequence ID" value="NZ_JACZFR010000049.1"/>
</dbReference>